<name>A0A8S5PWM3_9CAUD</name>
<dbReference type="EMBL" id="BK015522">
    <property type="protein sequence ID" value="DAE10915.1"/>
    <property type="molecule type" value="Genomic_DNA"/>
</dbReference>
<organism evidence="1">
    <name type="scientific">Siphoviridae sp. ctg0K17</name>
    <dbReference type="NCBI Taxonomy" id="2825600"/>
    <lineage>
        <taxon>Viruses</taxon>
        <taxon>Duplodnaviria</taxon>
        <taxon>Heunggongvirae</taxon>
        <taxon>Uroviricota</taxon>
        <taxon>Caudoviricetes</taxon>
    </lineage>
</organism>
<sequence length="46" mass="5279">MQIVKYFPAAVIGNFDGILFYNSLDFLPIAFIIYPRGESRNYSTDT</sequence>
<accession>A0A8S5PWM3</accession>
<proteinExistence type="predicted"/>
<reference evidence="1" key="1">
    <citation type="journal article" date="2021" name="Proc. Natl. Acad. Sci. U.S.A.">
        <title>A Catalog of Tens of Thousands of Viruses from Human Metagenomes Reveals Hidden Associations with Chronic Diseases.</title>
        <authorList>
            <person name="Tisza M.J."/>
            <person name="Buck C.B."/>
        </authorList>
    </citation>
    <scope>NUCLEOTIDE SEQUENCE</scope>
    <source>
        <strain evidence="1">Ctg0K17</strain>
    </source>
</reference>
<evidence type="ECO:0000313" key="1">
    <source>
        <dbReference type="EMBL" id="DAE10915.1"/>
    </source>
</evidence>
<protein>
    <submittedName>
        <fullName evidence="1">Uncharacterized protein</fullName>
    </submittedName>
</protein>